<dbReference type="PANTHER" id="PTHR32134:SF92">
    <property type="entry name" value="FNIP REPEAT-CONTAINING PROTEIN"/>
    <property type="match status" value="1"/>
</dbReference>
<name>A0A6C0C888_9ZZZZ</name>
<accession>A0A6C0C888</accession>
<dbReference type="AlphaFoldDB" id="A0A6C0C888"/>
<reference evidence="1" key="1">
    <citation type="journal article" date="2020" name="Nature">
        <title>Giant virus diversity and host interactions through global metagenomics.</title>
        <authorList>
            <person name="Schulz F."/>
            <person name="Roux S."/>
            <person name="Paez-Espino D."/>
            <person name="Jungbluth S."/>
            <person name="Walsh D.A."/>
            <person name="Denef V.J."/>
            <person name="McMahon K.D."/>
            <person name="Konstantinidis K.T."/>
            <person name="Eloe-Fadrosh E.A."/>
            <person name="Kyrpides N.C."/>
            <person name="Woyke T."/>
        </authorList>
    </citation>
    <scope>NUCLEOTIDE SEQUENCE</scope>
    <source>
        <strain evidence="1">GVMAG-M-3300020192-26</strain>
    </source>
</reference>
<dbReference type="InterPro" id="IPR051251">
    <property type="entry name" value="STK_FNIP-Repeat"/>
</dbReference>
<dbReference type="InterPro" id="IPR008615">
    <property type="entry name" value="FNIP"/>
</dbReference>
<dbReference type="SUPFAM" id="SSF52058">
    <property type="entry name" value="L domain-like"/>
    <property type="match status" value="1"/>
</dbReference>
<sequence length="218" mass="25219">MLSLCDDILKHISLFLTDREKIILTMVCLTLDPLKYKLRFCEKIFVESIKHLSYFDNFENVELPCAGYFCPKYAKHVHLIAHTTDISNNITHLKFSYCFNKSIENVIPSSVTHLKFGHYFNQPIQNNVPTSVTHLSFGFHFDQPIENAIPNSVTHLSFGFCFNQKIEGNIPSSVTHLTLDYHFDQPINKLPKTVTQIILDQKYMTPISEIVLPRIVWT</sequence>
<evidence type="ECO:0008006" key="2">
    <source>
        <dbReference type="Google" id="ProtNLM"/>
    </source>
</evidence>
<organism evidence="1">
    <name type="scientific">viral metagenome</name>
    <dbReference type="NCBI Taxonomy" id="1070528"/>
    <lineage>
        <taxon>unclassified sequences</taxon>
        <taxon>metagenomes</taxon>
        <taxon>organismal metagenomes</taxon>
    </lineage>
</organism>
<dbReference type="Pfam" id="PF05725">
    <property type="entry name" value="FNIP"/>
    <property type="match status" value="3"/>
</dbReference>
<dbReference type="Gene3D" id="3.80.10.10">
    <property type="entry name" value="Ribonuclease Inhibitor"/>
    <property type="match status" value="1"/>
</dbReference>
<evidence type="ECO:0000313" key="1">
    <source>
        <dbReference type="EMBL" id="QHT00651.1"/>
    </source>
</evidence>
<dbReference type="EMBL" id="MN739357">
    <property type="protein sequence ID" value="QHT00651.1"/>
    <property type="molecule type" value="Genomic_DNA"/>
</dbReference>
<dbReference type="InterPro" id="IPR032675">
    <property type="entry name" value="LRR_dom_sf"/>
</dbReference>
<proteinExistence type="predicted"/>
<dbReference type="PANTHER" id="PTHR32134">
    <property type="entry name" value="FNIP REPEAT-CONTAINING PROTEIN"/>
    <property type="match status" value="1"/>
</dbReference>
<protein>
    <recommendedName>
        <fullName evidence="2">F-box and FNIP repeat-containing protein</fullName>
    </recommendedName>
</protein>